<reference evidence="7 8" key="2">
    <citation type="submission" date="2019-06" db="EMBL/GenBank/DDBJ databases">
        <title>Co-occurence of chitin degradation, pigmentation and bioactivity in marine Pseudoalteromonas.</title>
        <authorList>
            <person name="Sonnenschein E.C."/>
            <person name="Bech P.K."/>
        </authorList>
    </citation>
    <scope>NUCLEOTIDE SEQUENCE [LARGE SCALE GENOMIC DNA]</scope>
    <source>
        <strain evidence="8">S2231</strain>
        <strain evidence="5 7">S2233</strain>
    </source>
</reference>
<keyword evidence="3" id="KW-0812">Transmembrane</keyword>
<evidence type="ECO:0000259" key="4">
    <source>
        <dbReference type="PROSITE" id="PS50930"/>
    </source>
</evidence>
<dbReference type="GO" id="GO:0000156">
    <property type="term" value="F:phosphorelay response regulator activity"/>
    <property type="evidence" value="ECO:0007669"/>
    <property type="project" value="InterPro"/>
</dbReference>
<dbReference type="Pfam" id="PF04397">
    <property type="entry name" value="LytTR"/>
    <property type="match status" value="1"/>
</dbReference>
<evidence type="ECO:0000256" key="3">
    <source>
        <dbReference type="SAM" id="Phobius"/>
    </source>
</evidence>
<dbReference type="EMBL" id="PNCK01000060">
    <property type="protein sequence ID" value="TMP41230.1"/>
    <property type="molecule type" value="Genomic_DNA"/>
</dbReference>
<reference evidence="6 8" key="1">
    <citation type="submission" date="2017-12" db="EMBL/GenBank/DDBJ databases">
        <authorList>
            <person name="Paulsen S."/>
            <person name="Gram L.K."/>
        </authorList>
    </citation>
    <scope>NUCLEOTIDE SEQUENCE [LARGE SCALE GENOMIC DNA]</scope>
    <source>
        <strain evidence="6 8">S2231</strain>
        <strain evidence="5">S2233</strain>
    </source>
</reference>
<reference evidence="6" key="3">
    <citation type="submission" date="2019-09" db="EMBL/GenBank/DDBJ databases">
        <title>Co-occurence of chitin degradation, pigmentation and bioactivity in marine Pseudoalteromonas.</title>
        <authorList>
            <person name="Sonnenschein E.C."/>
            <person name="Bech P.K."/>
        </authorList>
    </citation>
    <scope>NUCLEOTIDE SEQUENCE</scope>
    <source>
        <strain evidence="6">S2231</strain>
    </source>
</reference>
<dbReference type="EMBL" id="PNCL01000094">
    <property type="protein sequence ID" value="TMP55803.1"/>
    <property type="molecule type" value="Genomic_DNA"/>
</dbReference>
<feature type="transmembrane region" description="Helical" evidence="3">
    <location>
        <begin position="240"/>
        <end position="260"/>
    </location>
</feature>
<keyword evidence="7" id="KW-1185">Reference proteome</keyword>
<dbReference type="PROSITE" id="PS50930">
    <property type="entry name" value="HTH_LYTTR"/>
    <property type="match status" value="1"/>
</dbReference>
<feature type="transmembrane region" description="Helical" evidence="3">
    <location>
        <begin position="32"/>
        <end position="51"/>
    </location>
</feature>
<dbReference type="AlphaFoldDB" id="A0A5S3XMH1"/>
<comment type="caution">
    <text evidence="6">The sequence shown here is derived from an EMBL/GenBank/DDBJ whole genome shotgun (WGS) entry which is preliminary data.</text>
</comment>
<protein>
    <recommendedName>
        <fullName evidence="4">HTH LytTR-type domain-containing protein</fullName>
    </recommendedName>
</protein>
<evidence type="ECO:0000313" key="6">
    <source>
        <dbReference type="EMBL" id="TMP55803.1"/>
    </source>
</evidence>
<feature type="transmembrane region" description="Helical" evidence="3">
    <location>
        <begin position="299"/>
        <end position="319"/>
    </location>
</feature>
<organism evidence="6 8">
    <name type="scientific">Pseudoalteromonas citrea</name>
    <dbReference type="NCBI Taxonomy" id="43655"/>
    <lineage>
        <taxon>Bacteria</taxon>
        <taxon>Pseudomonadati</taxon>
        <taxon>Pseudomonadota</taxon>
        <taxon>Gammaproteobacteria</taxon>
        <taxon>Alteromonadales</taxon>
        <taxon>Pseudoalteromonadaceae</taxon>
        <taxon>Pseudoalteromonas</taxon>
    </lineage>
</organism>
<dbReference type="InterPro" id="IPR007492">
    <property type="entry name" value="LytTR_DNA-bd_dom"/>
</dbReference>
<accession>A0A5S3XMH1</accession>
<dbReference type="SMART" id="SM00850">
    <property type="entry name" value="LytTR"/>
    <property type="match status" value="1"/>
</dbReference>
<dbReference type="Proteomes" id="UP000305730">
    <property type="component" value="Unassembled WGS sequence"/>
</dbReference>
<evidence type="ECO:0000256" key="2">
    <source>
        <dbReference type="SAM" id="Coils"/>
    </source>
</evidence>
<dbReference type="OrthoDB" id="9781059at2"/>
<feature type="coiled-coil region" evidence="2">
    <location>
        <begin position="394"/>
        <end position="421"/>
    </location>
</feature>
<dbReference type="InterPro" id="IPR046947">
    <property type="entry name" value="LytR-like"/>
</dbReference>
<dbReference type="PANTHER" id="PTHR37299:SF1">
    <property type="entry name" value="STAGE 0 SPORULATION PROTEIN A HOMOLOG"/>
    <property type="match status" value="1"/>
</dbReference>
<gene>
    <name evidence="6" type="ORF">CWB96_16490</name>
    <name evidence="5" type="ORF">CWB97_15280</name>
</gene>
<evidence type="ECO:0000313" key="8">
    <source>
        <dbReference type="Proteomes" id="UP000307706"/>
    </source>
</evidence>
<feature type="transmembrane region" description="Helical" evidence="3">
    <location>
        <begin position="325"/>
        <end position="343"/>
    </location>
</feature>
<keyword evidence="2" id="KW-0175">Coiled coil</keyword>
<evidence type="ECO:0000313" key="7">
    <source>
        <dbReference type="Proteomes" id="UP000305730"/>
    </source>
</evidence>
<feature type="transmembrane region" description="Helical" evidence="3">
    <location>
        <begin position="209"/>
        <end position="228"/>
    </location>
</feature>
<name>A0A5S3XMH1_9GAMM</name>
<sequence length="530" mass="60298">MQTVAFLLQMAAKSIRVYFFTALHDIVVKAKLLYVFLLVSFSMVFSTNLAADEFNKFFIQEVRVCYDENEALSSDTFFLQSCNKMPLGDVKLGNNLTWIGSTFDLHVSELLDKPIGLFFSAQAAAEFYFNGELIGRNGYPSAQPEGEKVGVMDFVIYIPKGLLKKRQNELVIKLSSHHKVYDISTSIPFAIITYYGSPQNIVLRNYLPTLLSLGILVIGLVFSSQLVLQGSNPRRSTFWLPVFSLLVVLQLLVEVSRGLIAYEYPYHDVRLVVILLLGMLSGVCLLLYIIDSFVKSHRWAYFSLSMLLTFAFIYLGNTIEEKTVFALQIPAGISFCISAYQALKVHDNAMKHASALLVFFFVIAINPNQFLDLYFYCFVAVLLLFFFIQHSIEYKTEQSQKQLAQKRAEQLQRVLDECNEQQTPSKIKLNLTDKEEWVSCDSICFVKGARDYVEISLLDERSVLHNETLTIMEEKLPVTFLRVHRSYIVNKQFIQSLQKLPSGGGHLLLSTGATVPVSRRIMPKIKKQLM</sequence>
<feature type="transmembrane region" description="Helical" evidence="3">
    <location>
        <begin position="272"/>
        <end position="290"/>
    </location>
</feature>
<dbReference type="Proteomes" id="UP000307706">
    <property type="component" value="Unassembled WGS sequence"/>
</dbReference>
<dbReference type="Gene3D" id="2.40.50.1020">
    <property type="entry name" value="LytTr DNA-binding domain"/>
    <property type="match status" value="1"/>
</dbReference>
<keyword evidence="3" id="KW-1133">Transmembrane helix</keyword>
<feature type="domain" description="HTH LytTR-type" evidence="4">
    <location>
        <begin position="441"/>
        <end position="530"/>
    </location>
</feature>
<proteinExistence type="predicted"/>
<evidence type="ECO:0000256" key="1">
    <source>
        <dbReference type="ARBA" id="ARBA00023012"/>
    </source>
</evidence>
<keyword evidence="1" id="KW-0902">Two-component regulatory system</keyword>
<feature type="transmembrane region" description="Helical" evidence="3">
    <location>
        <begin position="373"/>
        <end position="392"/>
    </location>
</feature>
<dbReference type="GO" id="GO:0003677">
    <property type="term" value="F:DNA binding"/>
    <property type="evidence" value="ECO:0007669"/>
    <property type="project" value="InterPro"/>
</dbReference>
<evidence type="ECO:0000313" key="5">
    <source>
        <dbReference type="EMBL" id="TMP41230.1"/>
    </source>
</evidence>
<keyword evidence="3" id="KW-0472">Membrane</keyword>
<dbReference type="PANTHER" id="PTHR37299">
    <property type="entry name" value="TRANSCRIPTIONAL REGULATOR-RELATED"/>
    <property type="match status" value="1"/>
</dbReference>